<keyword evidence="3" id="KW-1185">Reference proteome</keyword>
<gene>
    <name evidence="2" type="ORF">CDAR_4681</name>
</gene>
<accession>A0AAV4P3U1</accession>
<evidence type="ECO:0000313" key="3">
    <source>
        <dbReference type="Proteomes" id="UP001054837"/>
    </source>
</evidence>
<comment type="caution">
    <text evidence="2">The sequence shown here is derived from an EMBL/GenBank/DDBJ whole genome shotgun (WGS) entry which is preliminary data.</text>
</comment>
<dbReference type="EMBL" id="BPLQ01002337">
    <property type="protein sequence ID" value="GIX91689.1"/>
    <property type="molecule type" value="Genomic_DNA"/>
</dbReference>
<feature type="region of interest" description="Disordered" evidence="1">
    <location>
        <begin position="56"/>
        <end position="78"/>
    </location>
</feature>
<dbReference type="AlphaFoldDB" id="A0AAV4P3U1"/>
<protein>
    <submittedName>
        <fullName evidence="2">Uncharacterized protein</fullName>
    </submittedName>
</protein>
<evidence type="ECO:0000256" key="1">
    <source>
        <dbReference type="SAM" id="MobiDB-lite"/>
    </source>
</evidence>
<proteinExistence type="predicted"/>
<reference evidence="2 3" key="1">
    <citation type="submission" date="2021-06" db="EMBL/GenBank/DDBJ databases">
        <title>Caerostris darwini draft genome.</title>
        <authorList>
            <person name="Kono N."/>
            <person name="Arakawa K."/>
        </authorList>
    </citation>
    <scope>NUCLEOTIDE SEQUENCE [LARGE SCALE GENOMIC DNA]</scope>
</reference>
<evidence type="ECO:0000313" key="2">
    <source>
        <dbReference type="EMBL" id="GIX91689.1"/>
    </source>
</evidence>
<feature type="compositionally biased region" description="Basic residues" evidence="1">
    <location>
        <begin position="56"/>
        <end position="67"/>
    </location>
</feature>
<organism evidence="2 3">
    <name type="scientific">Caerostris darwini</name>
    <dbReference type="NCBI Taxonomy" id="1538125"/>
    <lineage>
        <taxon>Eukaryota</taxon>
        <taxon>Metazoa</taxon>
        <taxon>Ecdysozoa</taxon>
        <taxon>Arthropoda</taxon>
        <taxon>Chelicerata</taxon>
        <taxon>Arachnida</taxon>
        <taxon>Araneae</taxon>
        <taxon>Araneomorphae</taxon>
        <taxon>Entelegynae</taxon>
        <taxon>Araneoidea</taxon>
        <taxon>Araneidae</taxon>
        <taxon>Caerostris</taxon>
    </lineage>
</organism>
<name>A0AAV4P3U1_9ARAC</name>
<sequence length="104" mass="11309">MDGISLSNCPWDTCTLSQLRTNFSVASQHVFVSLARPFREDMRAGGIGFVKSRKKRTMGGKGCRKGRSASGREMKSSSSIYLPPSPIAVFYLLSSFSFSCASSV</sequence>
<dbReference type="Proteomes" id="UP001054837">
    <property type="component" value="Unassembled WGS sequence"/>
</dbReference>